<comment type="caution">
    <text evidence="12">The sequence shown here is derived from an EMBL/GenBank/DDBJ whole genome shotgun (WGS) entry which is preliminary data.</text>
</comment>
<comment type="subunit">
    <text evidence="2 10">Homodimer.</text>
</comment>
<evidence type="ECO:0000256" key="1">
    <source>
        <dbReference type="ARBA" id="ARBA00008023"/>
    </source>
</evidence>
<keyword evidence="5 10" id="KW-0378">Hydrolase</keyword>
<comment type="caution">
    <text evidence="10">Lacks conserved residue(s) required for the propagation of feature annotation.</text>
</comment>
<comment type="catalytic activity">
    <reaction evidence="10">
        <text>ITP + H2O = IMP + diphosphate + H(+)</text>
        <dbReference type="Rhea" id="RHEA:29399"/>
        <dbReference type="ChEBI" id="CHEBI:15377"/>
        <dbReference type="ChEBI" id="CHEBI:15378"/>
        <dbReference type="ChEBI" id="CHEBI:33019"/>
        <dbReference type="ChEBI" id="CHEBI:58053"/>
        <dbReference type="ChEBI" id="CHEBI:61402"/>
        <dbReference type="EC" id="3.6.1.66"/>
    </reaction>
</comment>
<gene>
    <name evidence="12" type="primary">rdgB</name>
    <name evidence="12" type="ORF">FCU45_09560</name>
</gene>
<dbReference type="GO" id="GO:0035870">
    <property type="term" value="F:dITP diphosphatase activity"/>
    <property type="evidence" value="ECO:0007669"/>
    <property type="project" value="UniProtKB-UniRule"/>
</dbReference>
<dbReference type="GO" id="GO:0036220">
    <property type="term" value="F:ITP diphosphatase activity"/>
    <property type="evidence" value="ECO:0007669"/>
    <property type="project" value="UniProtKB-UniRule"/>
</dbReference>
<dbReference type="OrthoDB" id="9807456at2"/>
<dbReference type="GO" id="GO:0000166">
    <property type="term" value="F:nucleotide binding"/>
    <property type="evidence" value="ECO:0007669"/>
    <property type="project" value="UniProtKB-KW"/>
</dbReference>
<dbReference type="GO" id="GO:0017111">
    <property type="term" value="F:ribonucleoside triphosphate phosphatase activity"/>
    <property type="evidence" value="ECO:0007669"/>
    <property type="project" value="InterPro"/>
</dbReference>
<dbReference type="CDD" id="cd00515">
    <property type="entry name" value="HAM1"/>
    <property type="match status" value="1"/>
</dbReference>
<dbReference type="HAMAP" id="MF_01405">
    <property type="entry name" value="Non_canon_purine_NTPase"/>
    <property type="match status" value="1"/>
</dbReference>
<keyword evidence="3 10" id="KW-0479">Metal-binding</keyword>
<keyword evidence="13" id="KW-1185">Reference proteome</keyword>
<dbReference type="InterPro" id="IPR020922">
    <property type="entry name" value="dITP/XTP_pyrophosphatase"/>
</dbReference>
<dbReference type="GO" id="GO:0009117">
    <property type="term" value="P:nucleotide metabolic process"/>
    <property type="evidence" value="ECO:0007669"/>
    <property type="project" value="UniProtKB-KW"/>
</dbReference>
<feature type="binding site" evidence="10">
    <location>
        <begin position="7"/>
        <end position="12"/>
    </location>
    <ligand>
        <name>substrate</name>
    </ligand>
</feature>
<sequence>MKLVLATSNKGKVREIKALYKDFEVVPYSELIDEFEIVEDGKDFKENALIKARAVFKALDDEDVIVLADDSGISVDVLGGKPGIYSARYAGADATDKDNLYKLIEAIKTKGFDSSPAHYTAAIAIVTKDGEYSVHGWMYGEAMAKAVGDGGFGYDPMFIPLGYDKTLGELDDETKKSISHRAKALSLAKVILQTL</sequence>
<keyword evidence="7 10" id="KW-0546">Nucleotide metabolism</keyword>
<dbReference type="EC" id="3.6.1.66" evidence="10"/>
<dbReference type="SUPFAM" id="SSF52972">
    <property type="entry name" value="ITPase-like"/>
    <property type="match status" value="1"/>
</dbReference>
<keyword evidence="6 10" id="KW-0460">Magnesium</keyword>
<dbReference type="EMBL" id="SZPX01000007">
    <property type="protein sequence ID" value="TKI68654.1"/>
    <property type="molecule type" value="Genomic_DNA"/>
</dbReference>
<organism evidence="12 13">
    <name type="scientific">Sulfurimonas crateris</name>
    <dbReference type="NCBI Taxonomy" id="2574727"/>
    <lineage>
        <taxon>Bacteria</taxon>
        <taxon>Pseudomonadati</taxon>
        <taxon>Campylobacterota</taxon>
        <taxon>Epsilonproteobacteria</taxon>
        <taxon>Campylobacterales</taxon>
        <taxon>Sulfurimonadaceae</taxon>
        <taxon>Sulfurimonas</taxon>
    </lineage>
</organism>
<evidence type="ECO:0000256" key="5">
    <source>
        <dbReference type="ARBA" id="ARBA00022801"/>
    </source>
</evidence>
<feature type="binding site" evidence="10">
    <location>
        <begin position="180"/>
        <end position="181"/>
    </location>
    <ligand>
        <name>substrate</name>
    </ligand>
</feature>
<comment type="function">
    <text evidence="10">Pyrophosphatase that catalyzes the hydrolysis of nucleoside triphosphates to their monophosphate derivatives, with a high preference for the non-canonical purine nucleotides XTP (xanthosine triphosphate), dITP (deoxyinosine triphosphate) and ITP. Seems to function as a house-cleaning enzyme that removes non-canonical purine nucleotides from the nucleotide pool, thus preventing their incorporation into DNA/RNA and avoiding chromosomal lesions.</text>
</comment>
<dbReference type="AlphaFoldDB" id="A0A4U2Z4B6"/>
<name>A0A4U2Z4B6_9BACT</name>
<dbReference type="NCBIfam" id="TIGR00042">
    <property type="entry name" value="RdgB/HAM1 family non-canonical purine NTP pyrophosphatase"/>
    <property type="match status" value="1"/>
</dbReference>
<dbReference type="InterPro" id="IPR002637">
    <property type="entry name" value="RdgB/HAM1"/>
</dbReference>
<comment type="catalytic activity">
    <reaction evidence="9 10">
        <text>XTP + H2O = XMP + diphosphate + H(+)</text>
        <dbReference type="Rhea" id="RHEA:28610"/>
        <dbReference type="ChEBI" id="CHEBI:15377"/>
        <dbReference type="ChEBI" id="CHEBI:15378"/>
        <dbReference type="ChEBI" id="CHEBI:33019"/>
        <dbReference type="ChEBI" id="CHEBI:57464"/>
        <dbReference type="ChEBI" id="CHEBI:61314"/>
        <dbReference type="EC" id="3.6.1.66"/>
    </reaction>
</comment>
<dbReference type="Proteomes" id="UP000309561">
    <property type="component" value="Unassembled WGS sequence"/>
</dbReference>
<evidence type="ECO:0000256" key="2">
    <source>
        <dbReference type="ARBA" id="ARBA00011738"/>
    </source>
</evidence>
<evidence type="ECO:0000313" key="12">
    <source>
        <dbReference type="EMBL" id="TKI68654.1"/>
    </source>
</evidence>
<dbReference type="Gene3D" id="3.90.950.10">
    <property type="match status" value="1"/>
</dbReference>
<feature type="binding site" evidence="10">
    <location>
        <position position="175"/>
    </location>
    <ligand>
        <name>substrate</name>
    </ligand>
</feature>
<evidence type="ECO:0000256" key="10">
    <source>
        <dbReference type="HAMAP-Rule" id="MF_01405"/>
    </source>
</evidence>
<evidence type="ECO:0000313" key="13">
    <source>
        <dbReference type="Proteomes" id="UP000309561"/>
    </source>
</evidence>
<dbReference type="PANTHER" id="PTHR11067">
    <property type="entry name" value="INOSINE TRIPHOSPHATE PYROPHOSPHATASE/HAM1 PROTEIN"/>
    <property type="match status" value="1"/>
</dbReference>
<evidence type="ECO:0000256" key="8">
    <source>
        <dbReference type="ARBA" id="ARBA00051875"/>
    </source>
</evidence>
<dbReference type="GO" id="GO:0009146">
    <property type="term" value="P:purine nucleoside triphosphate catabolic process"/>
    <property type="evidence" value="ECO:0007669"/>
    <property type="project" value="UniProtKB-UniRule"/>
</dbReference>
<accession>A0A4U2Z4B6</accession>
<evidence type="ECO:0000256" key="3">
    <source>
        <dbReference type="ARBA" id="ARBA00022723"/>
    </source>
</evidence>
<feature type="binding site" evidence="10">
    <location>
        <begin position="152"/>
        <end position="155"/>
    </location>
    <ligand>
        <name>substrate</name>
    </ligand>
</feature>
<comment type="similarity">
    <text evidence="1 10 11">Belongs to the HAM1 NTPase family.</text>
</comment>
<dbReference type="InterPro" id="IPR029001">
    <property type="entry name" value="ITPase-like_fam"/>
</dbReference>
<feature type="binding site" evidence="10">
    <location>
        <position position="71"/>
    </location>
    <ligand>
        <name>substrate</name>
    </ligand>
</feature>
<dbReference type="PANTHER" id="PTHR11067:SF9">
    <property type="entry name" value="INOSINE TRIPHOSPHATE PYROPHOSPHATASE"/>
    <property type="match status" value="1"/>
</dbReference>
<evidence type="ECO:0000256" key="7">
    <source>
        <dbReference type="ARBA" id="ARBA00023080"/>
    </source>
</evidence>
<dbReference type="RefSeq" id="WP_137014683.1">
    <property type="nucleotide sequence ID" value="NZ_SZPX01000007.1"/>
</dbReference>
<keyword evidence="4 10" id="KW-0547">Nucleotide-binding</keyword>
<evidence type="ECO:0000256" key="6">
    <source>
        <dbReference type="ARBA" id="ARBA00022842"/>
    </source>
</evidence>
<protein>
    <recommendedName>
        <fullName evidence="10">dITP/XTP pyrophosphatase</fullName>
        <ecNumber evidence="10">3.6.1.66</ecNumber>
    </recommendedName>
    <alternativeName>
        <fullName evidence="10">Non-canonical purine NTP pyrophosphatase</fullName>
    </alternativeName>
    <alternativeName>
        <fullName evidence="10">Non-standard purine NTP pyrophosphatase</fullName>
    </alternativeName>
    <alternativeName>
        <fullName evidence="10">Nucleoside-triphosphate diphosphatase</fullName>
    </alternativeName>
    <alternativeName>
        <fullName evidence="10">Nucleoside-triphosphate pyrophosphatase</fullName>
        <shortName evidence="10">NTPase</shortName>
    </alternativeName>
</protein>
<feature type="binding site" evidence="10">
    <location>
        <position position="70"/>
    </location>
    <ligand>
        <name>Mg(2+)</name>
        <dbReference type="ChEBI" id="CHEBI:18420"/>
    </ligand>
</feature>
<comment type="catalytic activity">
    <reaction evidence="8 10">
        <text>dITP + H2O = dIMP + diphosphate + H(+)</text>
        <dbReference type="Rhea" id="RHEA:28342"/>
        <dbReference type="ChEBI" id="CHEBI:15377"/>
        <dbReference type="ChEBI" id="CHEBI:15378"/>
        <dbReference type="ChEBI" id="CHEBI:33019"/>
        <dbReference type="ChEBI" id="CHEBI:61194"/>
        <dbReference type="ChEBI" id="CHEBI:61382"/>
        <dbReference type="EC" id="3.6.1.66"/>
    </reaction>
</comment>
<comment type="cofactor">
    <cofactor evidence="10">
        <name>Mg(2+)</name>
        <dbReference type="ChEBI" id="CHEBI:18420"/>
    </cofactor>
    <text evidence="10">Binds 1 Mg(2+) ion per subunit.</text>
</comment>
<dbReference type="FunFam" id="3.90.950.10:FF:000001">
    <property type="entry name" value="dITP/XTP pyrophosphatase"/>
    <property type="match status" value="1"/>
</dbReference>
<proteinExistence type="inferred from homology"/>
<feature type="active site" description="Proton acceptor" evidence="10">
    <location>
        <position position="70"/>
    </location>
</feature>
<dbReference type="GO" id="GO:0046872">
    <property type="term" value="F:metal ion binding"/>
    <property type="evidence" value="ECO:0007669"/>
    <property type="project" value="UniProtKB-KW"/>
</dbReference>
<evidence type="ECO:0000256" key="11">
    <source>
        <dbReference type="RuleBase" id="RU003781"/>
    </source>
</evidence>
<dbReference type="GO" id="GO:0005829">
    <property type="term" value="C:cytosol"/>
    <property type="evidence" value="ECO:0007669"/>
    <property type="project" value="TreeGrafter"/>
</dbReference>
<reference evidence="12 13" key="1">
    <citation type="submission" date="2019-04" db="EMBL/GenBank/DDBJ databases">
        <title>Sulfurimonas crateris sp. nov. a facultative anaerobic sulfur-oxidizing chemolithautotrophic bacterium isolated from a terrestrial mud vulcano.</title>
        <authorList>
            <person name="Ratnikova N.M."/>
            <person name="Slobodkin A.I."/>
            <person name="Merkel A.Y."/>
            <person name="Novikov A."/>
            <person name="Bonch-Osmolovskaya E.A."/>
            <person name="Slobodkina G.B."/>
        </authorList>
    </citation>
    <scope>NUCLEOTIDE SEQUENCE [LARGE SCALE GENOMIC DNA]</scope>
    <source>
        <strain evidence="12 13">SN118</strain>
    </source>
</reference>
<evidence type="ECO:0000256" key="4">
    <source>
        <dbReference type="ARBA" id="ARBA00022741"/>
    </source>
</evidence>
<dbReference type="Pfam" id="PF01725">
    <property type="entry name" value="Ham1p_like"/>
    <property type="match status" value="1"/>
</dbReference>
<evidence type="ECO:0000256" key="9">
    <source>
        <dbReference type="ARBA" id="ARBA00052017"/>
    </source>
</evidence>
<dbReference type="GO" id="GO:0036222">
    <property type="term" value="F:XTP diphosphatase activity"/>
    <property type="evidence" value="ECO:0007669"/>
    <property type="project" value="UniProtKB-UniRule"/>
</dbReference>